<feature type="domain" description="HAMP" evidence="8">
    <location>
        <begin position="613"/>
        <end position="665"/>
    </location>
</feature>
<evidence type="ECO:0008006" key="11">
    <source>
        <dbReference type="Google" id="ProtNLM"/>
    </source>
</evidence>
<feature type="transmembrane region" description="Helical" evidence="6">
    <location>
        <begin position="474"/>
        <end position="494"/>
    </location>
</feature>
<keyword evidence="6" id="KW-0812">Transmembrane</keyword>
<dbReference type="EMBL" id="CP022196">
    <property type="protein sequence ID" value="ATG47959.1"/>
    <property type="molecule type" value="Genomic_DNA"/>
</dbReference>
<evidence type="ECO:0000259" key="7">
    <source>
        <dbReference type="PROSITE" id="PS50111"/>
    </source>
</evidence>
<feature type="domain" description="HAMP" evidence="8">
    <location>
        <begin position="492"/>
        <end position="545"/>
    </location>
</feature>
<feature type="region of interest" description="Disordered" evidence="5">
    <location>
        <begin position="548"/>
        <end position="615"/>
    </location>
</feature>
<evidence type="ECO:0000256" key="4">
    <source>
        <dbReference type="SAM" id="Coils"/>
    </source>
</evidence>
<dbReference type="KEGG" id="ceh:CEW89_10540"/>
<evidence type="ECO:0000256" key="5">
    <source>
        <dbReference type="SAM" id="MobiDB-lite"/>
    </source>
</evidence>
<evidence type="ECO:0000313" key="10">
    <source>
        <dbReference type="Proteomes" id="UP000217935"/>
    </source>
</evidence>
<dbReference type="InterPro" id="IPR004089">
    <property type="entry name" value="MCPsignal_dom"/>
</dbReference>
<keyword evidence="4" id="KW-0175">Coiled coil</keyword>
<evidence type="ECO:0000256" key="1">
    <source>
        <dbReference type="ARBA" id="ARBA00022500"/>
    </source>
</evidence>
<dbReference type="PROSITE" id="PS50885">
    <property type="entry name" value="HAMP"/>
    <property type="match status" value="2"/>
</dbReference>
<dbReference type="GO" id="GO:0006935">
    <property type="term" value="P:chemotaxis"/>
    <property type="evidence" value="ECO:0007669"/>
    <property type="project" value="UniProtKB-KW"/>
</dbReference>
<evidence type="ECO:0000256" key="2">
    <source>
        <dbReference type="ARBA" id="ARBA00029447"/>
    </source>
</evidence>
<dbReference type="STRING" id="1758178.GCA_001550095_03858"/>
<dbReference type="Gene3D" id="6.10.340.10">
    <property type="match status" value="1"/>
</dbReference>
<dbReference type="PANTHER" id="PTHR43531:SF11">
    <property type="entry name" value="METHYL-ACCEPTING CHEMOTAXIS PROTEIN 3"/>
    <property type="match status" value="1"/>
</dbReference>
<dbReference type="AlphaFoldDB" id="A0A291GC26"/>
<dbReference type="PROSITE" id="PS50111">
    <property type="entry name" value="CHEMOTAXIS_TRANSDUC_2"/>
    <property type="match status" value="1"/>
</dbReference>
<keyword evidence="6" id="KW-1133">Transmembrane helix</keyword>
<dbReference type="SMART" id="SM00283">
    <property type="entry name" value="MA"/>
    <property type="match status" value="1"/>
</dbReference>
<dbReference type="SUPFAM" id="SSF58104">
    <property type="entry name" value="Methyl-accepting chemotaxis protein (MCP) signaling domain"/>
    <property type="match status" value="1"/>
</dbReference>
<sequence length="869" mass="93090">MAQAGLRMKNWIGNLLGSVAAKILGILFALVGTTLAAILVSGSLISTIRDETDRLVSDSLPPLQIAAGISNAVSDLKTGIGTLSGTTAQNEIEGAIADLENAATTLDQRLRQVDHTAYPGLDEDMQALHADIATLNNARRRELEAQARNLKAQSQLNADSRALGEMLQKQISQASFALLLAGNDASPATNRNLSQLLQRDVEALKLALMFKAELNLSVGLIQTLLETNDFGIRTEVLDQTRAAHERIEALLKDMTANDTVQGKVPELREALTFPSGFLDLSPADMKIRARLLHQAQNELNTLSSKLVDHVLFTLDMESADALSKNEVVLRTLLDKDVRNITDLARLDSTAKTILIKAMQGAASVETGAVLGLQAEIDKLTPELRARSVTLPEDFKGLVASVLRETDPQTGLLHARAEVLEARRAGLTASADVASGLLRISDAVITISDASLFGIATASQTLTTTAEHAQKTMNGIAVIAVVIVLIAPILTYMFIMRPLTAVTARTERLAIGDMSDIRRVGGRYGEIARLFAALSVFRNNLVGKERMETEAHARQLREDQAKAQAEKETHDREAAERARQQEQAERDHARDARNEAERQAIEAKTAAERQARHAEQTHVVGALAEGLRRLSQGDVRLTLDEAFPESYEQLRQDYNAAVLSLRSVIGRLSGTARTIHDNSGEISNAAKDLSHRTERAASMLGETAAALTQLTASVKSAADGAALANRTVTGSKSNAQSASKVVQQAISAMDAISESSDKISRIISVIDDIAFQTNLLALNAGVEAARAGEAGRGFALVDQTGHALRSIVEDVSAISAHMSEIATSAEEQSAGISLAQEATMLNQIVVEFVLDDGASLPDSDNAPHDLSKVS</sequence>
<comment type="similarity">
    <text evidence="2">Belongs to the methyl-accepting chemotaxis (MCP) protein family.</text>
</comment>
<keyword evidence="3" id="KW-0807">Transducer</keyword>
<feature type="transmembrane region" description="Helical" evidence="6">
    <location>
        <begin position="12"/>
        <end position="40"/>
    </location>
</feature>
<proteinExistence type="inferred from homology"/>
<dbReference type="Gene3D" id="1.10.287.950">
    <property type="entry name" value="Methyl-accepting chemotaxis protein"/>
    <property type="match status" value="1"/>
</dbReference>
<evidence type="ECO:0000313" key="9">
    <source>
        <dbReference type="EMBL" id="ATG47959.1"/>
    </source>
</evidence>
<gene>
    <name evidence="9" type="ORF">CEW89_10540</name>
</gene>
<keyword evidence="1" id="KW-0145">Chemotaxis</keyword>
<dbReference type="Proteomes" id="UP000217935">
    <property type="component" value="Chromosome"/>
</dbReference>
<feature type="coiled-coil region" evidence="4">
    <location>
        <begin position="96"/>
        <end position="155"/>
    </location>
</feature>
<dbReference type="InterPro" id="IPR003660">
    <property type="entry name" value="HAMP_dom"/>
</dbReference>
<accession>A0A291GC26</accession>
<evidence type="ECO:0000259" key="8">
    <source>
        <dbReference type="PROSITE" id="PS50885"/>
    </source>
</evidence>
<name>A0A291GC26_9RHOB</name>
<dbReference type="PANTHER" id="PTHR43531">
    <property type="entry name" value="PROTEIN ICFG"/>
    <property type="match status" value="1"/>
</dbReference>
<dbReference type="SMART" id="SM00304">
    <property type="entry name" value="HAMP"/>
    <property type="match status" value="2"/>
</dbReference>
<evidence type="ECO:0000256" key="6">
    <source>
        <dbReference type="SAM" id="Phobius"/>
    </source>
</evidence>
<evidence type="ECO:0000256" key="3">
    <source>
        <dbReference type="PROSITE-ProRule" id="PRU00284"/>
    </source>
</evidence>
<organism evidence="9 10">
    <name type="scientific">Celeribacter ethanolicus</name>
    <dbReference type="NCBI Taxonomy" id="1758178"/>
    <lineage>
        <taxon>Bacteria</taxon>
        <taxon>Pseudomonadati</taxon>
        <taxon>Pseudomonadota</taxon>
        <taxon>Alphaproteobacteria</taxon>
        <taxon>Rhodobacterales</taxon>
        <taxon>Roseobacteraceae</taxon>
        <taxon>Celeribacter</taxon>
    </lineage>
</organism>
<dbReference type="GO" id="GO:0007165">
    <property type="term" value="P:signal transduction"/>
    <property type="evidence" value="ECO:0007669"/>
    <property type="project" value="UniProtKB-KW"/>
</dbReference>
<keyword evidence="6" id="KW-0472">Membrane</keyword>
<feature type="domain" description="Methyl-accepting transducer" evidence="7">
    <location>
        <begin position="670"/>
        <end position="828"/>
    </location>
</feature>
<protein>
    <recommendedName>
        <fullName evidence="11">Methyl-accepting chemotaxis protein</fullName>
    </recommendedName>
</protein>
<dbReference type="InterPro" id="IPR051310">
    <property type="entry name" value="MCP_chemotaxis"/>
</dbReference>
<reference evidence="9 10" key="1">
    <citation type="submission" date="2017-06" db="EMBL/GenBank/DDBJ databases">
        <title>Celeribacter sp. TSPH2 complete genome sequence.</title>
        <authorList>
            <person name="Woo J.-H."/>
            <person name="Kim H.-S."/>
        </authorList>
    </citation>
    <scope>NUCLEOTIDE SEQUENCE [LARGE SCALE GENOMIC DNA]</scope>
    <source>
        <strain evidence="9 10">TSPH2</strain>
    </source>
</reference>
<dbReference type="Pfam" id="PF00015">
    <property type="entry name" value="MCPsignal"/>
    <property type="match status" value="1"/>
</dbReference>
<dbReference type="GO" id="GO:0016020">
    <property type="term" value="C:membrane"/>
    <property type="evidence" value="ECO:0007669"/>
    <property type="project" value="InterPro"/>
</dbReference>
<keyword evidence="10" id="KW-1185">Reference proteome</keyword>